<evidence type="ECO:0000313" key="3">
    <source>
        <dbReference type="Proteomes" id="UP001482620"/>
    </source>
</evidence>
<evidence type="ECO:0000256" key="1">
    <source>
        <dbReference type="SAM" id="SignalP"/>
    </source>
</evidence>
<protein>
    <recommendedName>
        <fullName evidence="4">Secreted protein</fullName>
    </recommendedName>
</protein>
<name>A0ABV0TIL4_9TELE</name>
<dbReference type="Proteomes" id="UP001482620">
    <property type="component" value="Unassembled WGS sequence"/>
</dbReference>
<gene>
    <name evidence="2" type="ORF">ILYODFUR_009755</name>
</gene>
<feature type="signal peptide" evidence="1">
    <location>
        <begin position="1"/>
        <end position="20"/>
    </location>
</feature>
<accession>A0ABV0TIL4</accession>
<reference evidence="2 3" key="1">
    <citation type="submission" date="2021-06" db="EMBL/GenBank/DDBJ databases">
        <authorList>
            <person name="Palmer J.M."/>
        </authorList>
    </citation>
    <scope>NUCLEOTIDE SEQUENCE [LARGE SCALE GENOMIC DNA]</scope>
    <source>
        <strain evidence="3">if_2019</strain>
        <tissue evidence="2">Muscle</tissue>
    </source>
</reference>
<feature type="chain" id="PRO_5046749550" description="Secreted protein" evidence="1">
    <location>
        <begin position="21"/>
        <end position="115"/>
    </location>
</feature>
<proteinExistence type="predicted"/>
<evidence type="ECO:0008006" key="4">
    <source>
        <dbReference type="Google" id="ProtNLM"/>
    </source>
</evidence>
<keyword evidence="3" id="KW-1185">Reference proteome</keyword>
<organism evidence="2 3">
    <name type="scientific">Ilyodon furcidens</name>
    <name type="common">goldbreast splitfin</name>
    <dbReference type="NCBI Taxonomy" id="33524"/>
    <lineage>
        <taxon>Eukaryota</taxon>
        <taxon>Metazoa</taxon>
        <taxon>Chordata</taxon>
        <taxon>Craniata</taxon>
        <taxon>Vertebrata</taxon>
        <taxon>Euteleostomi</taxon>
        <taxon>Actinopterygii</taxon>
        <taxon>Neopterygii</taxon>
        <taxon>Teleostei</taxon>
        <taxon>Neoteleostei</taxon>
        <taxon>Acanthomorphata</taxon>
        <taxon>Ovalentaria</taxon>
        <taxon>Atherinomorphae</taxon>
        <taxon>Cyprinodontiformes</taxon>
        <taxon>Goodeidae</taxon>
        <taxon>Ilyodon</taxon>
    </lineage>
</organism>
<dbReference type="EMBL" id="JAHRIQ010035444">
    <property type="protein sequence ID" value="MEQ2232301.1"/>
    <property type="molecule type" value="Genomic_DNA"/>
</dbReference>
<keyword evidence="1" id="KW-0732">Signal</keyword>
<evidence type="ECO:0000313" key="2">
    <source>
        <dbReference type="EMBL" id="MEQ2232301.1"/>
    </source>
</evidence>
<comment type="caution">
    <text evidence="2">The sequence shown here is derived from an EMBL/GenBank/DDBJ whole genome shotgun (WGS) entry which is preliminary data.</text>
</comment>
<sequence length="115" mass="13306">MQMQKAHILIVFFFVASLHHDNVKMVTTQTMALKWLLLCNLPGHYHLSKKRPNVVTKCSVLQSSLFEKEQSEPFEHKGYPWSKVTCSMMASFYLPLFPLPSVALEGNVEKESWTY</sequence>